<keyword evidence="1" id="KW-0812">Transmembrane</keyword>
<evidence type="ECO:0000256" key="1">
    <source>
        <dbReference type="SAM" id="Phobius"/>
    </source>
</evidence>
<organism evidence="2 3">
    <name type="scientific">Halobacillus dabanensis</name>
    <dbReference type="NCBI Taxonomy" id="240302"/>
    <lineage>
        <taxon>Bacteria</taxon>
        <taxon>Bacillati</taxon>
        <taxon>Bacillota</taxon>
        <taxon>Bacilli</taxon>
        <taxon>Bacillales</taxon>
        <taxon>Bacillaceae</taxon>
        <taxon>Halobacillus</taxon>
    </lineage>
</organism>
<proteinExistence type="predicted"/>
<gene>
    <name evidence="2" type="ORF">SAMN04487936_101105</name>
</gene>
<keyword evidence="1" id="KW-1133">Transmembrane helix</keyword>
<dbReference type="EMBL" id="FOSB01000001">
    <property type="protein sequence ID" value="SFJ13821.1"/>
    <property type="molecule type" value="Genomic_DNA"/>
</dbReference>
<accession>A0A1I3NX91</accession>
<evidence type="ECO:0000313" key="3">
    <source>
        <dbReference type="Proteomes" id="UP000183557"/>
    </source>
</evidence>
<protein>
    <submittedName>
        <fullName evidence="2">Uncharacterized membrane protein YsdA, DUF1294 family</fullName>
    </submittedName>
</protein>
<dbReference type="RefSeq" id="WP_425268627.1">
    <property type="nucleotide sequence ID" value="NZ_FOSB01000001.1"/>
</dbReference>
<dbReference type="GO" id="GO:0003676">
    <property type="term" value="F:nucleic acid binding"/>
    <property type="evidence" value="ECO:0007669"/>
    <property type="project" value="InterPro"/>
</dbReference>
<keyword evidence="1" id="KW-0472">Membrane</keyword>
<keyword evidence="3" id="KW-1185">Reference proteome</keyword>
<dbReference type="AlphaFoldDB" id="A0A1I3NX91"/>
<name>A0A1I3NX91_HALDA</name>
<dbReference type="InterPro" id="IPR010718">
    <property type="entry name" value="DUF1294"/>
</dbReference>
<evidence type="ECO:0000313" key="2">
    <source>
        <dbReference type="EMBL" id="SFJ13821.1"/>
    </source>
</evidence>
<feature type="transmembrane region" description="Helical" evidence="1">
    <location>
        <begin position="40"/>
        <end position="57"/>
    </location>
</feature>
<dbReference type="Pfam" id="PF06961">
    <property type="entry name" value="DUF1294"/>
    <property type="match status" value="1"/>
</dbReference>
<feature type="transmembrane region" description="Helical" evidence="1">
    <location>
        <begin position="69"/>
        <end position="88"/>
    </location>
</feature>
<sequence>MDIVIIMAGYALVINLSLFIMMGLDKRRSKKGSWRIQEKKLWLFAALGGAFGGWIGMNVFRHKTKHTSFRYGLSSLTLLYIAVLGYLLTQFYL</sequence>
<dbReference type="Proteomes" id="UP000183557">
    <property type="component" value="Unassembled WGS sequence"/>
</dbReference>
<reference evidence="3" key="1">
    <citation type="submission" date="2016-10" db="EMBL/GenBank/DDBJ databases">
        <authorList>
            <person name="Varghese N."/>
            <person name="Submissions S."/>
        </authorList>
    </citation>
    <scope>NUCLEOTIDE SEQUENCE [LARGE SCALE GENOMIC DNA]</scope>
    <source>
        <strain evidence="3">CGMCC 1.3704</strain>
    </source>
</reference>
<dbReference type="PIRSF" id="PIRSF002599">
    <property type="entry name" value="Cold_shock_A"/>
    <property type="match status" value="1"/>
</dbReference>
<feature type="transmembrane region" description="Helical" evidence="1">
    <location>
        <begin position="6"/>
        <end position="24"/>
    </location>
</feature>
<dbReference type="InterPro" id="IPR012156">
    <property type="entry name" value="Cold_shock_CspA"/>
</dbReference>